<dbReference type="InterPro" id="IPR052535">
    <property type="entry name" value="Bacilysin_H2HPP_isomerase"/>
</dbReference>
<dbReference type="Gene3D" id="2.60.120.10">
    <property type="entry name" value="Jelly Rolls"/>
    <property type="match status" value="1"/>
</dbReference>
<evidence type="ECO:0000259" key="1">
    <source>
        <dbReference type="Pfam" id="PF07883"/>
    </source>
</evidence>
<proteinExistence type="predicted"/>
<dbReference type="PANTHER" id="PTHR40112">
    <property type="entry name" value="H2HPP ISOMERASE"/>
    <property type="match status" value="1"/>
</dbReference>
<dbReference type="SUPFAM" id="SSF51182">
    <property type="entry name" value="RmlC-like cupins"/>
    <property type="match status" value="1"/>
</dbReference>
<sequence length="102" mass="11629">MNLTDVKSKEIMPGFHGKIIHGETVTWVYWNIEKGSSLSEHHHIHEQIMHVLEGEFEFILNGKKNICKPGSYFVIPSNIPHSGKAITACKIMDIFCPVREDL</sequence>
<feature type="domain" description="Cupin type-2" evidence="1">
    <location>
        <begin position="29"/>
        <end position="95"/>
    </location>
</feature>
<name>A0A381PYU4_9ZZZZ</name>
<dbReference type="InterPro" id="IPR013096">
    <property type="entry name" value="Cupin_2"/>
</dbReference>
<dbReference type="AlphaFoldDB" id="A0A381PYU4"/>
<dbReference type="InterPro" id="IPR011051">
    <property type="entry name" value="RmlC_Cupin_sf"/>
</dbReference>
<gene>
    <name evidence="2" type="ORF">METZ01_LOCUS23417</name>
</gene>
<reference evidence="2" key="1">
    <citation type="submission" date="2018-05" db="EMBL/GenBank/DDBJ databases">
        <authorList>
            <person name="Lanie J.A."/>
            <person name="Ng W.-L."/>
            <person name="Kazmierczak K.M."/>
            <person name="Andrzejewski T.M."/>
            <person name="Davidsen T.M."/>
            <person name="Wayne K.J."/>
            <person name="Tettelin H."/>
            <person name="Glass J.I."/>
            <person name="Rusch D."/>
            <person name="Podicherti R."/>
            <person name="Tsui H.-C.T."/>
            <person name="Winkler M.E."/>
        </authorList>
    </citation>
    <scope>NUCLEOTIDE SEQUENCE</scope>
</reference>
<evidence type="ECO:0000313" key="2">
    <source>
        <dbReference type="EMBL" id="SUZ70563.1"/>
    </source>
</evidence>
<dbReference type="PANTHER" id="PTHR40112:SF1">
    <property type="entry name" value="H2HPP ISOMERASE"/>
    <property type="match status" value="1"/>
</dbReference>
<protein>
    <recommendedName>
        <fullName evidence="1">Cupin type-2 domain-containing protein</fullName>
    </recommendedName>
</protein>
<dbReference type="Pfam" id="PF07883">
    <property type="entry name" value="Cupin_2"/>
    <property type="match status" value="1"/>
</dbReference>
<dbReference type="EMBL" id="UINC01001094">
    <property type="protein sequence ID" value="SUZ70563.1"/>
    <property type="molecule type" value="Genomic_DNA"/>
</dbReference>
<dbReference type="CDD" id="cd02238">
    <property type="entry name" value="cupin_KdgF"/>
    <property type="match status" value="1"/>
</dbReference>
<dbReference type="InterPro" id="IPR014710">
    <property type="entry name" value="RmlC-like_jellyroll"/>
</dbReference>
<accession>A0A381PYU4</accession>
<organism evidence="2">
    <name type="scientific">marine metagenome</name>
    <dbReference type="NCBI Taxonomy" id="408172"/>
    <lineage>
        <taxon>unclassified sequences</taxon>
        <taxon>metagenomes</taxon>
        <taxon>ecological metagenomes</taxon>
    </lineage>
</organism>